<dbReference type="GeneID" id="3801897"/>
<dbReference type="VEuPathDB" id="PlasmoDB:PY17X_1210300"/>
<proteinExistence type="predicted"/>
<dbReference type="EMBL" id="LM993666">
    <property type="protein sequence ID" value="VTZ79904.1"/>
    <property type="molecule type" value="Genomic_DNA"/>
</dbReference>
<dbReference type="OrthoDB" id="372816at2759"/>
<reference evidence="4 5" key="1">
    <citation type="journal article" date="2014" name="BMC Biol.">
        <title>A comprehensive evaluation of rodent malaria parasite genomes and gene expression.</title>
        <authorList>
            <person name="Otto T.D."/>
            <person name="Bohme U."/>
            <person name="Jackson A.P."/>
            <person name="Hunt M."/>
            <person name="Franke-Fayard B."/>
            <person name="Hoeijmakers W.A."/>
            <person name="Religa A.A."/>
            <person name="Robertson L."/>
            <person name="Sanders M."/>
            <person name="Ogun S.A."/>
            <person name="Cunningham D."/>
            <person name="Erhart A."/>
            <person name="Billker O."/>
            <person name="Khan S.M."/>
            <person name="Stunnenberg H.G."/>
            <person name="Langhorne J."/>
            <person name="Holder A.A."/>
            <person name="Waters A.P."/>
            <person name="Newbold C.I."/>
            <person name="Pain A."/>
            <person name="Berriman M."/>
            <person name="Janse C.J."/>
        </authorList>
    </citation>
    <scope>NUCLEOTIDE SEQUENCE [LARGE SCALE GENOMIC DNA]</scope>
    <source>
        <strain evidence="3 4">17X</strain>
        <strain evidence="2 5">YM</strain>
    </source>
</reference>
<reference evidence="3" key="4">
    <citation type="submission" date="2019-05" db="EMBL/GenBank/DDBJ databases">
        <authorList>
            <consortium name="Pathogen Informatics"/>
        </authorList>
    </citation>
    <scope>NUCLEOTIDE SEQUENCE</scope>
    <source>
        <strain evidence="3">17X</strain>
    </source>
</reference>
<dbReference type="AlphaFoldDB" id="A0A077Y912"/>
<name>A0A077Y912_PLAYE</name>
<dbReference type="VEuPathDB" id="PlasmoDB:Py17XNL_001204972"/>
<gene>
    <name evidence="3" type="ORF">PY17X_1210300</name>
    <name evidence="2" type="ORF">PYYM_1209700</name>
</gene>
<dbReference type="VEuPathDB" id="PlasmoDB:PY01563"/>
<accession>A0A077Y912</accession>
<evidence type="ECO:0000313" key="3">
    <source>
        <dbReference type="EMBL" id="VTZ79904.1"/>
    </source>
</evidence>
<reference evidence="2" key="2">
    <citation type="submission" date="2014-05" db="EMBL/GenBank/DDBJ databases">
        <authorList>
            <person name="Aslett A.Martin."/>
            <person name="De Silva Nishadi"/>
        </authorList>
    </citation>
    <scope>NUCLEOTIDE SEQUENCE</scope>
    <source>
        <strain evidence="2">YM</strain>
    </source>
</reference>
<organism evidence="2 5">
    <name type="scientific">Plasmodium yoelii</name>
    <dbReference type="NCBI Taxonomy" id="5861"/>
    <lineage>
        <taxon>Eukaryota</taxon>
        <taxon>Sar</taxon>
        <taxon>Alveolata</taxon>
        <taxon>Apicomplexa</taxon>
        <taxon>Aconoidasida</taxon>
        <taxon>Haemosporida</taxon>
        <taxon>Plasmodiidae</taxon>
        <taxon>Plasmodium</taxon>
        <taxon>Plasmodium (Vinckeia)</taxon>
    </lineage>
</organism>
<evidence type="ECO:0000256" key="1">
    <source>
        <dbReference type="SAM" id="SignalP"/>
    </source>
</evidence>
<evidence type="ECO:0000313" key="2">
    <source>
        <dbReference type="EMBL" id="CDU19269.1"/>
    </source>
</evidence>
<evidence type="ECO:0000313" key="5">
    <source>
        <dbReference type="Proteomes" id="UP000072904"/>
    </source>
</evidence>
<dbReference type="RefSeq" id="XP_729342.1">
    <property type="nucleotide sequence ID" value="XM_724249.1"/>
</dbReference>
<protein>
    <submittedName>
        <fullName evidence="2">Uncharacterized protein</fullName>
    </submittedName>
</protein>
<dbReference type="OMA" id="YIELQNY"/>
<dbReference type="Proteomes" id="UP000072904">
    <property type="component" value="Chromosome 12"/>
</dbReference>
<evidence type="ECO:0000313" key="4">
    <source>
        <dbReference type="Proteomes" id="UP000072874"/>
    </source>
</evidence>
<sequence length="309" mass="36678">MGVIKHKIFMVLKIVNIILFILSTQIPFNNNEINNFRKIIGSSSFKYTTRILCCASFKKKFKKFCKKAFCCYKNQCDDKNQYDDKYQCDDESLNGDESMDYSELLDDDRWGGIYKNKLDHIVKSANRVDIKSMSSCDINKALLPFRINDEEIENFEVTELIRKVKSREITITPKVASLIFYDFHIHIHKDIQILFKRARKRLNALAIQNKFSRDEHTLCTIAFKKVIFRKSICTMYRSLRIYEEYAISYIDHLIPTFHIFLKQYCDTICIILKKIELTFFRAVNKMIATVDINQIRLIEDDEKELFFFT</sequence>
<dbReference type="VEuPathDB" id="PlasmoDB:PYYM_1209700"/>
<dbReference type="Proteomes" id="UP000072874">
    <property type="component" value="Chromosome 12"/>
</dbReference>
<feature type="chain" id="PRO_5014501899" evidence="1">
    <location>
        <begin position="24"/>
        <end position="309"/>
    </location>
</feature>
<feature type="signal peptide" evidence="1">
    <location>
        <begin position="1"/>
        <end position="23"/>
    </location>
</feature>
<reference evidence="3" key="3">
    <citation type="submission" date="2014-05" db="EMBL/GenBank/DDBJ databases">
        <authorList>
            <person name="Aslett M.A."/>
            <person name="De Silva N."/>
        </authorList>
    </citation>
    <scope>NUCLEOTIDE SEQUENCE</scope>
    <source>
        <strain evidence="3">17X</strain>
    </source>
</reference>
<dbReference type="KEGG" id="pyo:PY17X_1210300"/>
<dbReference type="EMBL" id="LK934640">
    <property type="protein sequence ID" value="CDU19269.1"/>
    <property type="molecule type" value="Genomic_DNA"/>
</dbReference>
<keyword evidence="1" id="KW-0732">Signal</keyword>